<evidence type="ECO:0000313" key="3">
    <source>
        <dbReference type="Proteomes" id="UP000770661"/>
    </source>
</evidence>
<organism evidence="2 3">
    <name type="scientific">Chionoecetes opilio</name>
    <name type="common">Atlantic snow crab</name>
    <name type="synonym">Cancer opilio</name>
    <dbReference type="NCBI Taxonomy" id="41210"/>
    <lineage>
        <taxon>Eukaryota</taxon>
        <taxon>Metazoa</taxon>
        <taxon>Ecdysozoa</taxon>
        <taxon>Arthropoda</taxon>
        <taxon>Crustacea</taxon>
        <taxon>Multicrustacea</taxon>
        <taxon>Malacostraca</taxon>
        <taxon>Eumalacostraca</taxon>
        <taxon>Eucarida</taxon>
        <taxon>Decapoda</taxon>
        <taxon>Pleocyemata</taxon>
        <taxon>Brachyura</taxon>
        <taxon>Eubrachyura</taxon>
        <taxon>Majoidea</taxon>
        <taxon>Majidae</taxon>
        <taxon>Chionoecetes</taxon>
    </lineage>
</organism>
<feature type="coiled-coil region" evidence="1">
    <location>
        <begin position="73"/>
        <end position="153"/>
    </location>
</feature>
<proteinExistence type="predicted"/>
<keyword evidence="3" id="KW-1185">Reference proteome</keyword>
<evidence type="ECO:0000256" key="1">
    <source>
        <dbReference type="SAM" id="Coils"/>
    </source>
</evidence>
<name>A0A8J4Y2V5_CHIOP</name>
<gene>
    <name evidence="2" type="ORF">GWK47_050436</name>
</gene>
<evidence type="ECO:0000313" key="2">
    <source>
        <dbReference type="EMBL" id="KAG0719442.1"/>
    </source>
</evidence>
<sequence>MWQDEVSNTRSSWSPSPLTVVRMHQFSPHWSKVVLVLIFAESLEVLVMALEALHEQAKPLGLEVSWLKTKVPEEEEEERKLIEEEERKLIEEEEEERKLIEEEERKLIEEEERKLIEEEERKLIEEDEEKKLIEEEEERKEETANVIDATNRQLGDITAWGRRWQVKFAAEKTQAMVISRSREDPRLLERKLKFGDDTLAIKNSINILGVDVDSRLRFDRHLETVARRASLRVTLLRRARHLLDADGLMRLYKTSSEARHGVQSSHLDELCPVPPVTAGQSVEAC</sequence>
<comment type="caution">
    <text evidence="2">The sequence shown here is derived from an EMBL/GenBank/DDBJ whole genome shotgun (WGS) entry which is preliminary data.</text>
</comment>
<protein>
    <submittedName>
        <fullName evidence="2">Uncharacterized protein</fullName>
    </submittedName>
</protein>
<accession>A0A8J4Y2V5</accession>
<keyword evidence="1" id="KW-0175">Coiled coil</keyword>
<dbReference type="AlphaFoldDB" id="A0A8J4Y2V5"/>
<dbReference type="Proteomes" id="UP000770661">
    <property type="component" value="Unassembled WGS sequence"/>
</dbReference>
<reference evidence="2" key="1">
    <citation type="submission" date="2020-07" db="EMBL/GenBank/DDBJ databases">
        <title>The High-quality genome of the commercially important snow crab, Chionoecetes opilio.</title>
        <authorList>
            <person name="Jeong J.-H."/>
            <person name="Ryu S."/>
        </authorList>
    </citation>
    <scope>NUCLEOTIDE SEQUENCE</scope>
    <source>
        <strain evidence="2">MADBK_172401_WGS</strain>
        <tissue evidence="2">Digestive gland</tissue>
    </source>
</reference>
<dbReference type="EMBL" id="JACEEZ010014483">
    <property type="protein sequence ID" value="KAG0719442.1"/>
    <property type="molecule type" value="Genomic_DNA"/>
</dbReference>
<dbReference type="OrthoDB" id="75754at2759"/>